<dbReference type="GO" id="GO:0046655">
    <property type="term" value="P:folic acid metabolic process"/>
    <property type="evidence" value="ECO:0007669"/>
    <property type="project" value="TreeGrafter"/>
</dbReference>
<evidence type="ECO:0000256" key="9">
    <source>
        <dbReference type="RuleBase" id="RU004474"/>
    </source>
</evidence>
<dbReference type="Gene3D" id="3.40.430.10">
    <property type="entry name" value="Dihydrofolate Reductase, subunit A"/>
    <property type="match status" value="1"/>
</dbReference>
<dbReference type="GO" id="GO:0006730">
    <property type="term" value="P:one-carbon metabolic process"/>
    <property type="evidence" value="ECO:0007669"/>
    <property type="project" value="UniProtKB-KW"/>
</dbReference>
<dbReference type="PIRSF" id="PIRSF000194">
    <property type="entry name" value="DHFR"/>
    <property type="match status" value="1"/>
</dbReference>
<dbReference type="UniPathway" id="UPA00077">
    <property type="reaction ID" value="UER00158"/>
</dbReference>
<organism evidence="11 12">
    <name type="scientific">Niallia nealsonii</name>
    <dbReference type="NCBI Taxonomy" id="115979"/>
    <lineage>
        <taxon>Bacteria</taxon>
        <taxon>Bacillati</taxon>
        <taxon>Bacillota</taxon>
        <taxon>Bacilli</taxon>
        <taxon>Bacillales</taxon>
        <taxon>Bacillaceae</taxon>
        <taxon>Niallia</taxon>
    </lineage>
</organism>
<evidence type="ECO:0000256" key="2">
    <source>
        <dbReference type="ARBA" id="ARBA00009539"/>
    </source>
</evidence>
<dbReference type="RefSeq" id="WP_101176693.1">
    <property type="nucleotide sequence ID" value="NZ_PISE01000016.1"/>
</dbReference>
<dbReference type="InterPro" id="IPR001796">
    <property type="entry name" value="DHFR_dom"/>
</dbReference>
<dbReference type="SUPFAM" id="SSF53597">
    <property type="entry name" value="Dihydrofolate reductase-like"/>
    <property type="match status" value="1"/>
</dbReference>
<comment type="catalytic activity">
    <reaction evidence="8">
        <text>(6S)-5,6,7,8-tetrahydrofolate + NADP(+) = 7,8-dihydrofolate + NADPH + H(+)</text>
        <dbReference type="Rhea" id="RHEA:15009"/>
        <dbReference type="ChEBI" id="CHEBI:15378"/>
        <dbReference type="ChEBI" id="CHEBI:57451"/>
        <dbReference type="ChEBI" id="CHEBI:57453"/>
        <dbReference type="ChEBI" id="CHEBI:57783"/>
        <dbReference type="ChEBI" id="CHEBI:58349"/>
        <dbReference type="EC" id="1.5.1.3"/>
    </reaction>
</comment>
<dbReference type="PANTHER" id="PTHR48069">
    <property type="entry name" value="DIHYDROFOLATE REDUCTASE"/>
    <property type="match status" value="1"/>
</dbReference>
<dbReference type="EMBL" id="PISE01000016">
    <property type="protein sequence ID" value="PKG24030.1"/>
    <property type="molecule type" value="Genomic_DNA"/>
</dbReference>
<dbReference type="FunFam" id="3.40.430.10:FF:000001">
    <property type="entry name" value="Dihydrofolate reductase"/>
    <property type="match status" value="1"/>
</dbReference>
<dbReference type="InterPro" id="IPR024072">
    <property type="entry name" value="DHFR-like_dom_sf"/>
</dbReference>
<evidence type="ECO:0000256" key="1">
    <source>
        <dbReference type="ARBA" id="ARBA00004903"/>
    </source>
</evidence>
<evidence type="ECO:0000256" key="6">
    <source>
        <dbReference type="ARBA" id="ARBA00023002"/>
    </source>
</evidence>
<sequence>MISLIVAMDKNNVIGYKNDLPWHLPADLKYFKKITTGHPIIMGRKTRDSIGRNLPNRENIVITRNKEYRPEGCTVFYSIEDWRKWSQTQNEEEMFIIGGAEIFKETLSFTDRLYITKIDAEYPGDTFFPEMDWGNWKLVSEVEGQKDENNSVDYQFLVYERIKN</sequence>
<comment type="function">
    <text evidence="7 8">Key enzyme in folate metabolism. Catalyzes an essential reaction for de novo glycine and purine synthesis, and for DNA precursor synthesis.</text>
</comment>
<reference evidence="11 12" key="1">
    <citation type="journal article" date="2003" name="Int. J. Syst. Evol. Microbiol.">
        <title>Bacillus nealsonii sp. nov., isolated from a spacecraft-assembly facility, whose spores are gamma-radiation resistant.</title>
        <authorList>
            <person name="Venkateswaran K."/>
            <person name="Kempf M."/>
            <person name="Chen F."/>
            <person name="Satomi M."/>
            <person name="Nicholson W."/>
            <person name="Kern R."/>
        </authorList>
    </citation>
    <scope>NUCLEOTIDE SEQUENCE [LARGE SCALE GENOMIC DNA]</scope>
    <source>
        <strain evidence="11 12">FO-92</strain>
    </source>
</reference>
<evidence type="ECO:0000313" key="12">
    <source>
        <dbReference type="Proteomes" id="UP000233375"/>
    </source>
</evidence>
<feature type="domain" description="DHFR" evidence="10">
    <location>
        <begin position="1"/>
        <end position="161"/>
    </location>
</feature>
<evidence type="ECO:0000256" key="4">
    <source>
        <dbReference type="ARBA" id="ARBA00022563"/>
    </source>
</evidence>
<keyword evidence="5 8" id="KW-0521">NADP</keyword>
<dbReference type="InterPro" id="IPR017925">
    <property type="entry name" value="DHFR_CS"/>
</dbReference>
<keyword evidence="4 8" id="KW-0554">One-carbon metabolism</keyword>
<dbReference type="PANTHER" id="PTHR48069:SF3">
    <property type="entry name" value="DIHYDROFOLATE REDUCTASE"/>
    <property type="match status" value="1"/>
</dbReference>
<keyword evidence="12" id="KW-1185">Reference proteome</keyword>
<comment type="similarity">
    <text evidence="2 8 9">Belongs to the dihydrofolate reductase family.</text>
</comment>
<keyword evidence="6 8" id="KW-0560">Oxidoreductase</keyword>
<evidence type="ECO:0000256" key="5">
    <source>
        <dbReference type="ARBA" id="ARBA00022857"/>
    </source>
</evidence>
<dbReference type="GO" id="GO:0046654">
    <property type="term" value="P:tetrahydrofolate biosynthetic process"/>
    <property type="evidence" value="ECO:0007669"/>
    <property type="project" value="UniProtKB-UniPathway"/>
</dbReference>
<dbReference type="GO" id="GO:0005829">
    <property type="term" value="C:cytosol"/>
    <property type="evidence" value="ECO:0007669"/>
    <property type="project" value="TreeGrafter"/>
</dbReference>
<proteinExistence type="inferred from homology"/>
<dbReference type="PRINTS" id="PR00070">
    <property type="entry name" value="DHFR"/>
</dbReference>
<dbReference type="AlphaFoldDB" id="A0A2N0Z3E9"/>
<dbReference type="OrthoDB" id="9804315at2"/>
<evidence type="ECO:0000256" key="3">
    <source>
        <dbReference type="ARBA" id="ARBA00012856"/>
    </source>
</evidence>
<name>A0A2N0Z3E9_9BACI</name>
<comment type="caution">
    <text evidence="11">The sequence shown here is derived from an EMBL/GenBank/DDBJ whole genome shotgun (WGS) entry which is preliminary data.</text>
</comment>
<dbReference type="GO" id="GO:0046452">
    <property type="term" value="P:dihydrofolate metabolic process"/>
    <property type="evidence" value="ECO:0007669"/>
    <property type="project" value="TreeGrafter"/>
</dbReference>
<dbReference type="PROSITE" id="PS00075">
    <property type="entry name" value="DHFR_1"/>
    <property type="match status" value="1"/>
</dbReference>
<dbReference type="CDD" id="cd00209">
    <property type="entry name" value="DHFR"/>
    <property type="match status" value="1"/>
</dbReference>
<dbReference type="Proteomes" id="UP000233375">
    <property type="component" value="Unassembled WGS sequence"/>
</dbReference>
<dbReference type="GO" id="GO:0004146">
    <property type="term" value="F:dihydrofolate reductase activity"/>
    <property type="evidence" value="ECO:0007669"/>
    <property type="project" value="UniProtKB-EC"/>
</dbReference>
<evidence type="ECO:0000256" key="8">
    <source>
        <dbReference type="PIRNR" id="PIRNR000194"/>
    </source>
</evidence>
<dbReference type="GO" id="GO:0070401">
    <property type="term" value="F:NADP+ binding"/>
    <property type="evidence" value="ECO:0007669"/>
    <property type="project" value="UniProtKB-ARBA"/>
</dbReference>
<dbReference type="PROSITE" id="PS51330">
    <property type="entry name" value="DHFR_2"/>
    <property type="match status" value="1"/>
</dbReference>
<protein>
    <recommendedName>
        <fullName evidence="3 8">Dihydrofolate reductase</fullName>
        <ecNumber evidence="3 8">1.5.1.3</ecNumber>
    </recommendedName>
</protein>
<comment type="pathway">
    <text evidence="1 8">Cofactor biosynthesis; tetrahydrofolate biosynthesis; 5,6,7,8-tetrahydrofolate from 7,8-dihydrofolate: step 1/1.</text>
</comment>
<dbReference type="InterPro" id="IPR012259">
    <property type="entry name" value="DHFR"/>
</dbReference>
<evidence type="ECO:0000259" key="10">
    <source>
        <dbReference type="PROSITE" id="PS51330"/>
    </source>
</evidence>
<evidence type="ECO:0000256" key="7">
    <source>
        <dbReference type="ARBA" id="ARBA00025067"/>
    </source>
</evidence>
<accession>A0A2N0Z3E9</accession>
<dbReference type="EC" id="1.5.1.3" evidence="3 8"/>
<evidence type="ECO:0000313" key="11">
    <source>
        <dbReference type="EMBL" id="PKG24030.1"/>
    </source>
</evidence>
<gene>
    <name evidence="11" type="ORF">CWS01_08130</name>
</gene>
<dbReference type="Pfam" id="PF00186">
    <property type="entry name" value="DHFR_1"/>
    <property type="match status" value="1"/>
</dbReference>